<proteinExistence type="predicted"/>
<dbReference type="Pfam" id="PF08808">
    <property type="entry name" value="RES"/>
    <property type="match status" value="1"/>
</dbReference>
<dbReference type="InterPro" id="IPR014914">
    <property type="entry name" value="RES_dom"/>
</dbReference>
<reference evidence="2" key="1">
    <citation type="submission" date="2015-11" db="EMBL/GenBank/DDBJ databases">
        <authorList>
            <person name="Zhang Y."/>
            <person name="Guo Z."/>
        </authorList>
    </citation>
    <scope>NUCLEOTIDE SEQUENCE</scope>
    <source>
        <strain evidence="2">BN30871</strain>
    </source>
</reference>
<evidence type="ECO:0000313" key="2">
    <source>
        <dbReference type="EMBL" id="CUV65322.1"/>
    </source>
</evidence>
<feature type="domain" description="RES" evidence="1">
    <location>
        <begin position="167"/>
        <end position="320"/>
    </location>
</feature>
<dbReference type="AlphaFoldDB" id="A0A0S4XLX9"/>
<dbReference type="EMBL" id="FAXN01000023">
    <property type="protein sequence ID" value="CUV65322.1"/>
    <property type="molecule type" value="Genomic_DNA"/>
</dbReference>
<dbReference type="SMART" id="SM00953">
    <property type="entry name" value="RES"/>
    <property type="match status" value="1"/>
</dbReference>
<evidence type="ECO:0000259" key="1">
    <source>
        <dbReference type="SMART" id="SM00953"/>
    </source>
</evidence>
<protein>
    <recommendedName>
        <fullName evidence="1">RES domain-containing protein</fullName>
    </recommendedName>
</protein>
<accession>A0A0S4XLX9</accession>
<gene>
    <name evidence="2" type="ORF">BN3087_240061</name>
</gene>
<name>A0A0S4XLX9_9BACT</name>
<sequence length="336" mass="38467">MNCCSNCFNDDFLSQQIKDLSKQNGDCDYCKTENIATIDPVALSDYFQPLIDLYDVAEEGKSLPVMLKKDWVLFSKLEIDLAKLLLEDILEIKFDELYIPKANINVSNILNWQDFKNELKHDNRYFPKKAPSYEHLNGLLQYLILPSEIVPRYLYRARINEDDNPITIDYMGKPPAKISTAGRANPIGIPYLYTASNISTAIAEIRPHKGDGVTVAKFDILEPLKLADLRNPRQSISPFALDEDELNQIFLDLDYLCHLGEELSKPILPREAHLEYLSSQYLCELIKHCGFDGVVYKSSVGDGDNFAIFYDEKLKASEIEWCKINNVKFEFSILQT</sequence>
<organism evidence="2">
    <name type="scientific">Sulfurovum sp. enrichment culture clone C5</name>
    <dbReference type="NCBI Taxonomy" id="497650"/>
    <lineage>
        <taxon>Bacteria</taxon>
        <taxon>Pseudomonadati</taxon>
        <taxon>Campylobacterota</taxon>
        <taxon>Epsilonproteobacteria</taxon>
        <taxon>Campylobacterales</taxon>
        <taxon>Sulfurovaceae</taxon>
        <taxon>Sulfurovum</taxon>
        <taxon>environmental samples</taxon>
    </lineage>
</organism>